<accession>A0A1E5Q5Z0</accession>
<protein>
    <submittedName>
        <fullName evidence="1">Uncharacterized protein</fullName>
    </submittedName>
</protein>
<organism evidence="1 2">
    <name type="scientific">Magnetovibrio blakemorei</name>
    <dbReference type="NCBI Taxonomy" id="28181"/>
    <lineage>
        <taxon>Bacteria</taxon>
        <taxon>Pseudomonadati</taxon>
        <taxon>Pseudomonadota</taxon>
        <taxon>Alphaproteobacteria</taxon>
        <taxon>Rhodospirillales</taxon>
        <taxon>Magnetovibrionaceae</taxon>
        <taxon>Magnetovibrio</taxon>
    </lineage>
</organism>
<dbReference type="STRING" id="28181.BEN30_12325"/>
<name>A0A1E5Q5Z0_9PROT</name>
<dbReference type="Proteomes" id="UP000095347">
    <property type="component" value="Unassembled WGS sequence"/>
</dbReference>
<evidence type="ECO:0000313" key="1">
    <source>
        <dbReference type="EMBL" id="OEJ66178.1"/>
    </source>
</evidence>
<comment type="caution">
    <text evidence="1">The sequence shown here is derived from an EMBL/GenBank/DDBJ whole genome shotgun (WGS) entry which is preliminary data.</text>
</comment>
<sequence length="83" mass="9244">MEQLTDPIFKLDAIVVNGDGKKAPFSLSIFYGGIEEKDICHYCWVRCSHIRNRDLKIFGVDDAGALAGALLFTETYLNTGVNF</sequence>
<evidence type="ECO:0000313" key="2">
    <source>
        <dbReference type="Proteomes" id="UP000095347"/>
    </source>
</evidence>
<proteinExistence type="predicted"/>
<dbReference type="AlphaFoldDB" id="A0A1E5Q5Z0"/>
<gene>
    <name evidence="1" type="ORF">BEN30_12325</name>
</gene>
<dbReference type="RefSeq" id="WP_069958384.1">
    <property type="nucleotide sequence ID" value="NZ_MCGG01000036.1"/>
</dbReference>
<reference evidence="2" key="1">
    <citation type="submission" date="2016-07" db="EMBL/GenBank/DDBJ databases">
        <authorList>
            <person name="Florea S."/>
            <person name="Webb J.S."/>
            <person name="Jaromczyk J."/>
            <person name="Schardl C.L."/>
        </authorList>
    </citation>
    <scope>NUCLEOTIDE SEQUENCE [LARGE SCALE GENOMIC DNA]</scope>
    <source>
        <strain evidence="2">MV-1</strain>
    </source>
</reference>
<dbReference type="EMBL" id="MCGG01000036">
    <property type="protein sequence ID" value="OEJ66178.1"/>
    <property type="molecule type" value="Genomic_DNA"/>
</dbReference>
<keyword evidence="2" id="KW-1185">Reference proteome</keyword>